<gene>
    <name evidence="2" type="ORF">KGMB01110_24650</name>
</gene>
<name>A0A391PDW2_9FIRM</name>
<dbReference type="Proteomes" id="UP000265643">
    <property type="component" value="Unassembled WGS sequence"/>
</dbReference>
<dbReference type="EMBL" id="BHGK01000001">
    <property type="protein sequence ID" value="GCA68029.1"/>
    <property type="molecule type" value="Genomic_DNA"/>
</dbReference>
<evidence type="ECO:0000313" key="2">
    <source>
        <dbReference type="EMBL" id="GCA68029.1"/>
    </source>
</evidence>
<sequence length="40" mass="4486">MAKQLKEWFYLTMDVLWLSIVIGVGVGIGFMGVLAIMLKI</sequence>
<keyword evidence="3" id="KW-1185">Reference proteome</keyword>
<protein>
    <submittedName>
        <fullName evidence="2">Uncharacterized protein</fullName>
    </submittedName>
</protein>
<keyword evidence="1" id="KW-0812">Transmembrane</keyword>
<dbReference type="AlphaFoldDB" id="A0A391PDW2"/>
<reference evidence="3" key="1">
    <citation type="submission" date="2018-09" db="EMBL/GenBank/DDBJ databases">
        <title>Draft Genome Sequence of Mediterraneibacter sp. KCTC 15684.</title>
        <authorList>
            <person name="Kim J.S."/>
            <person name="Han K.I."/>
            <person name="Suh M.K."/>
            <person name="Lee K.C."/>
            <person name="Eom M.K."/>
            <person name="Lee J.H."/>
            <person name="Park S.H."/>
            <person name="Kang S.W."/>
            <person name="Park J.E."/>
            <person name="Oh B.S."/>
            <person name="Yu S.Y."/>
            <person name="Choi S.H."/>
            <person name="Lee D.H."/>
            <person name="Yoon H."/>
            <person name="Kim B."/>
            <person name="Yang S.J."/>
            <person name="Lee J.S."/>
        </authorList>
    </citation>
    <scope>NUCLEOTIDE SEQUENCE [LARGE SCALE GENOMIC DNA]</scope>
    <source>
        <strain evidence="3">KCTC 15684</strain>
    </source>
</reference>
<evidence type="ECO:0000313" key="3">
    <source>
        <dbReference type="Proteomes" id="UP000265643"/>
    </source>
</evidence>
<feature type="transmembrane region" description="Helical" evidence="1">
    <location>
        <begin position="15"/>
        <end position="38"/>
    </location>
</feature>
<proteinExistence type="predicted"/>
<keyword evidence="1" id="KW-0472">Membrane</keyword>
<organism evidence="2 3">
    <name type="scientific">Mediterraneibacter butyricigenes</name>
    <dbReference type="NCBI Taxonomy" id="2316025"/>
    <lineage>
        <taxon>Bacteria</taxon>
        <taxon>Bacillati</taxon>
        <taxon>Bacillota</taxon>
        <taxon>Clostridia</taxon>
        <taxon>Lachnospirales</taxon>
        <taxon>Lachnospiraceae</taxon>
        <taxon>Mediterraneibacter</taxon>
    </lineage>
</organism>
<comment type="caution">
    <text evidence="2">The sequence shown here is derived from an EMBL/GenBank/DDBJ whole genome shotgun (WGS) entry which is preliminary data.</text>
</comment>
<accession>A0A391PDW2</accession>
<evidence type="ECO:0000256" key="1">
    <source>
        <dbReference type="SAM" id="Phobius"/>
    </source>
</evidence>
<keyword evidence="1" id="KW-1133">Transmembrane helix</keyword>